<evidence type="ECO:0000256" key="1">
    <source>
        <dbReference type="SAM" id="MobiDB-lite"/>
    </source>
</evidence>
<feature type="compositionally biased region" description="Basic residues" evidence="1">
    <location>
        <begin position="57"/>
        <end position="72"/>
    </location>
</feature>
<gene>
    <name evidence="2" type="ORF">SORBI_3003G401300</name>
</gene>
<accession>A0A1B6Q7S8</accession>
<dbReference type="AlphaFoldDB" id="A0A1B6Q7S8"/>
<sequence>MRPPRAAVDLPTLLSRLRVCRSASHAFQCHAPPPHLGPPRRLPAAPALQPPLPLPRPRVRPRRRCARGRRSSRASQSPQLNFIRRSIDMESSPLSSSSLNELRVMSRCSF</sequence>
<reference evidence="3" key="2">
    <citation type="journal article" date="2018" name="Plant J.">
        <title>The Sorghum bicolor reference genome: improved assembly, gene annotations, a transcriptome atlas, and signatures of genome organization.</title>
        <authorList>
            <person name="McCormick R.F."/>
            <person name="Truong S.K."/>
            <person name="Sreedasyam A."/>
            <person name="Jenkins J."/>
            <person name="Shu S."/>
            <person name="Sims D."/>
            <person name="Kennedy M."/>
            <person name="Amirebrahimi M."/>
            <person name="Weers B.D."/>
            <person name="McKinley B."/>
            <person name="Mattison A."/>
            <person name="Morishige D.T."/>
            <person name="Grimwood J."/>
            <person name="Schmutz J."/>
            <person name="Mullet J.E."/>
        </authorList>
    </citation>
    <scope>NUCLEOTIDE SEQUENCE [LARGE SCALE GENOMIC DNA]</scope>
    <source>
        <strain evidence="3">cv. BTx623</strain>
    </source>
</reference>
<organism evidence="2 3">
    <name type="scientific">Sorghum bicolor</name>
    <name type="common">Sorghum</name>
    <name type="synonym">Sorghum vulgare</name>
    <dbReference type="NCBI Taxonomy" id="4558"/>
    <lineage>
        <taxon>Eukaryota</taxon>
        <taxon>Viridiplantae</taxon>
        <taxon>Streptophyta</taxon>
        <taxon>Embryophyta</taxon>
        <taxon>Tracheophyta</taxon>
        <taxon>Spermatophyta</taxon>
        <taxon>Magnoliopsida</taxon>
        <taxon>Liliopsida</taxon>
        <taxon>Poales</taxon>
        <taxon>Poaceae</taxon>
        <taxon>PACMAD clade</taxon>
        <taxon>Panicoideae</taxon>
        <taxon>Andropogonodae</taxon>
        <taxon>Andropogoneae</taxon>
        <taxon>Sorghinae</taxon>
        <taxon>Sorghum</taxon>
    </lineage>
</organism>
<keyword evidence="3" id="KW-1185">Reference proteome</keyword>
<dbReference type="Gramene" id="KXG33979">
    <property type="protein sequence ID" value="KXG33979"/>
    <property type="gene ID" value="SORBI_3003G401300"/>
</dbReference>
<name>A0A1B6Q7S8_SORBI</name>
<evidence type="ECO:0000313" key="2">
    <source>
        <dbReference type="EMBL" id="KXG33979.1"/>
    </source>
</evidence>
<dbReference type="InParanoid" id="A0A1B6Q7S8"/>
<dbReference type="Proteomes" id="UP000000768">
    <property type="component" value="Chromosome 3"/>
</dbReference>
<feature type="compositionally biased region" description="Pro residues" evidence="1">
    <location>
        <begin position="31"/>
        <end position="41"/>
    </location>
</feature>
<proteinExistence type="predicted"/>
<reference evidence="2 3" key="1">
    <citation type="journal article" date="2009" name="Nature">
        <title>The Sorghum bicolor genome and the diversification of grasses.</title>
        <authorList>
            <person name="Paterson A.H."/>
            <person name="Bowers J.E."/>
            <person name="Bruggmann R."/>
            <person name="Dubchak I."/>
            <person name="Grimwood J."/>
            <person name="Gundlach H."/>
            <person name="Haberer G."/>
            <person name="Hellsten U."/>
            <person name="Mitros T."/>
            <person name="Poliakov A."/>
            <person name="Schmutz J."/>
            <person name="Spannagl M."/>
            <person name="Tang H."/>
            <person name="Wang X."/>
            <person name="Wicker T."/>
            <person name="Bharti A.K."/>
            <person name="Chapman J."/>
            <person name="Feltus F.A."/>
            <person name="Gowik U."/>
            <person name="Grigoriev I.V."/>
            <person name="Lyons E."/>
            <person name="Maher C.A."/>
            <person name="Martis M."/>
            <person name="Narechania A."/>
            <person name="Otillar R.P."/>
            <person name="Penning B.W."/>
            <person name="Salamov A.A."/>
            <person name="Wang Y."/>
            <person name="Zhang L."/>
            <person name="Carpita N.C."/>
            <person name="Freeling M."/>
            <person name="Gingle A.R."/>
            <person name="Hash C.T."/>
            <person name="Keller B."/>
            <person name="Klein P."/>
            <person name="Kresovich S."/>
            <person name="McCann M.C."/>
            <person name="Ming R."/>
            <person name="Peterson D.G."/>
            <person name="Mehboob-ur-Rahman"/>
            <person name="Ware D."/>
            <person name="Westhoff P."/>
            <person name="Mayer K.F."/>
            <person name="Messing J."/>
            <person name="Rokhsar D.S."/>
        </authorList>
    </citation>
    <scope>NUCLEOTIDE SEQUENCE [LARGE SCALE GENOMIC DNA]</scope>
    <source>
        <strain evidence="3">cv. BTx623</strain>
    </source>
</reference>
<evidence type="ECO:0000313" key="3">
    <source>
        <dbReference type="Proteomes" id="UP000000768"/>
    </source>
</evidence>
<protein>
    <submittedName>
        <fullName evidence="2">Uncharacterized protein</fullName>
    </submittedName>
</protein>
<dbReference type="EMBL" id="CM000762">
    <property type="protein sequence ID" value="KXG33979.1"/>
    <property type="molecule type" value="Genomic_DNA"/>
</dbReference>
<feature type="region of interest" description="Disordered" evidence="1">
    <location>
        <begin position="28"/>
        <end position="110"/>
    </location>
</feature>